<dbReference type="Gramene" id="PRQ19481">
    <property type="protein sequence ID" value="PRQ19481"/>
    <property type="gene ID" value="RchiOBHm_Chr7g0217681"/>
</dbReference>
<keyword evidence="3" id="KW-1185">Reference proteome</keyword>
<name>A0A2P6PC25_ROSCH</name>
<dbReference type="EMBL" id="PDCK01000045">
    <property type="protein sequence ID" value="PRQ19481.1"/>
    <property type="molecule type" value="Genomic_DNA"/>
</dbReference>
<reference evidence="2 3" key="1">
    <citation type="journal article" date="2018" name="Nat. Genet.">
        <title>The Rosa genome provides new insights in the design of modern roses.</title>
        <authorList>
            <person name="Bendahmane M."/>
        </authorList>
    </citation>
    <scope>NUCLEOTIDE SEQUENCE [LARGE SCALE GENOMIC DNA]</scope>
    <source>
        <strain evidence="3">cv. Old Blush</strain>
    </source>
</reference>
<feature type="signal peptide" evidence="1">
    <location>
        <begin position="1"/>
        <end position="22"/>
    </location>
</feature>
<gene>
    <name evidence="2" type="ORF">RchiOBHm_Chr7g0217681</name>
</gene>
<evidence type="ECO:0000313" key="3">
    <source>
        <dbReference type="Proteomes" id="UP000238479"/>
    </source>
</evidence>
<organism evidence="2 3">
    <name type="scientific">Rosa chinensis</name>
    <name type="common">China rose</name>
    <dbReference type="NCBI Taxonomy" id="74649"/>
    <lineage>
        <taxon>Eukaryota</taxon>
        <taxon>Viridiplantae</taxon>
        <taxon>Streptophyta</taxon>
        <taxon>Embryophyta</taxon>
        <taxon>Tracheophyta</taxon>
        <taxon>Spermatophyta</taxon>
        <taxon>Magnoliopsida</taxon>
        <taxon>eudicotyledons</taxon>
        <taxon>Gunneridae</taxon>
        <taxon>Pentapetalae</taxon>
        <taxon>rosids</taxon>
        <taxon>fabids</taxon>
        <taxon>Rosales</taxon>
        <taxon>Rosaceae</taxon>
        <taxon>Rosoideae</taxon>
        <taxon>Rosoideae incertae sedis</taxon>
        <taxon>Rosa</taxon>
    </lineage>
</organism>
<accession>A0A2P6PC25</accession>
<dbReference type="Proteomes" id="UP000238479">
    <property type="component" value="Chromosome 7"/>
</dbReference>
<protein>
    <submittedName>
        <fullName evidence="2">Uncharacterized protein</fullName>
    </submittedName>
</protein>
<keyword evidence="1" id="KW-0732">Signal</keyword>
<comment type="caution">
    <text evidence="2">The sequence shown here is derived from an EMBL/GenBank/DDBJ whole genome shotgun (WGS) entry which is preliminary data.</text>
</comment>
<feature type="chain" id="PRO_5015178278" evidence="1">
    <location>
        <begin position="23"/>
        <end position="53"/>
    </location>
</feature>
<evidence type="ECO:0000313" key="2">
    <source>
        <dbReference type="EMBL" id="PRQ19481.1"/>
    </source>
</evidence>
<proteinExistence type="predicted"/>
<dbReference type="AlphaFoldDB" id="A0A2P6PC25"/>
<evidence type="ECO:0000256" key="1">
    <source>
        <dbReference type="SAM" id="SignalP"/>
    </source>
</evidence>
<sequence length="53" mass="6190">MKFVVGFYVWCTGLRFVDLVLLKSKICANGISSCWSRVEFYGKWHLLWPNTCS</sequence>